<name>A0A845AAH4_9SPHN</name>
<feature type="compositionally biased region" description="Low complexity" evidence="1">
    <location>
        <begin position="68"/>
        <end position="82"/>
    </location>
</feature>
<feature type="compositionally biased region" description="Low complexity" evidence="1">
    <location>
        <begin position="276"/>
        <end position="299"/>
    </location>
</feature>
<feature type="domain" description="BON" evidence="2">
    <location>
        <begin position="208"/>
        <end position="276"/>
    </location>
</feature>
<evidence type="ECO:0000313" key="4">
    <source>
        <dbReference type="Proteomes" id="UP000460626"/>
    </source>
</evidence>
<dbReference type="PROSITE" id="PS50914">
    <property type="entry name" value="BON"/>
    <property type="match status" value="1"/>
</dbReference>
<gene>
    <name evidence="3" type="ORF">GRI62_13220</name>
</gene>
<dbReference type="EMBL" id="WTYH01000001">
    <property type="protein sequence ID" value="MXO94559.1"/>
    <property type="molecule type" value="Genomic_DNA"/>
</dbReference>
<proteinExistence type="predicted"/>
<feature type="compositionally biased region" description="Basic and acidic residues" evidence="1">
    <location>
        <begin position="189"/>
        <end position="199"/>
    </location>
</feature>
<dbReference type="PANTHER" id="PTHR34606:SF15">
    <property type="entry name" value="BON DOMAIN-CONTAINING PROTEIN"/>
    <property type="match status" value="1"/>
</dbReference>
<dbReference type="Pfam" id="PF04972">
    <property type="entry name" value="BON"/>
    <property type="match status" value="1"/>
</dbReference>
<dbReference type="InterPro" id="IPR007055">
    <property type="entry name" value="BON_dom"/>
</dbReference>
<protein>
    <submittedName>
        <fullName evidence="3">SWFGD domain-containing protein</fullName>
    </submittedName>
</protein>
<evidence type="ECO:0000259" key="2">
    <source>
        <dbReference type="PROSITE" id="PS50914"/>
    </source>
</evidence>
<dbReference type="Proteomes" id="UP000460626">
    <property type="component" value="Unassembled WGS sequence"/>
</dbReference>
<dbReference type="InterPro" id="IPR051686">
    <property type="entry name" value="Lipoprotein_DolP"/>
</dbReference>
<accession>A0A845AAH4</accession>
<dbReference type="AlphaFoldDB" id="A0A845AAH4"/>
<comment type="caution">
    <text evidence="3">The sequence shown here is derived from an EMBL/GenBank/DDBJ whole genome shotgun (WGS) entry which is preliminary data.</text>
</comment>
<dbReference type="OrthoDB" id="680465at2"/>
<dbReference type="InterPro" id="IPR047800">
    <property type="entry name" value="SWFGD_dom"/>
</dbReference>
<feature type="compositionally biased region" description="Gly residues" evidence="1">
    <location>
        <begin position="93"/>
        <end position="103"/>
    </location>
</feature>
<dbReference type="PANTHER" id="PTHR34606">
    <property type="entry name" value="BON DOMAIN-CONTAINING PROTEIN"/>
    <property type="match status" value="1"/>
</dbReference>
<feature type="region of interest" description="Disordered" evidence="1">
    <location>
        <begin position="1"/>
        <end position="153"/>
    </location>
</feature>
<sequence>MADRYQRNPNRSSNQDMPRQRSSWQEEQFQSDRSNRYGDDMQSSYDQFGSDRFDNDSYGSSRGGMQGSGYQSSQQGRSRSSYAPLDEYDRPGGSYGAAGGGSQSSGMHGSFRGDSYGGEAMSGGYGGQSDYSRGYGMTSGGTAYSGGSSSSGGYSGGGYAGSGNRSDHDRGFFERAGDEIASWFGDDEAERRRREDHSGRGPSNYSRSNERLLEDACEKLTHDRGVDASNIQVTCDNNEVTLDGTVGTRWEKRRAEDCIHGISGVNHVQNNLRVMGSGSQSGTTSQTGATAQGTLQTES</sequence>
<evidence type="ECO:0000256" key="1">
    <source>
        <dbReference type="SAM" id="MobiDB-lite"/>
    </source>
</evidence>
<reference evidence="3 4" key="1">
    <citation type="submission" date="2019-12" db="EMBL/GenBank/DDBJ databases">
        <title>Genomic-based taxomic classification of the family Erythrobacteraceae.</title>
        <authorList>
            <person name="Xu L."/>
        </authorList>
    </citation>
    <scope>NUCLEOTIDE SEQUENCE [LARGE SCALE GENOMIC DNA]</scope>
    <source>
        <strain evidence="3 4">RC4-10-4</strain>
    </source>
</reference>
<keyword evidence="4" id="KW-1185">Reference proteome</keyword>
<feature type="region of interest" description="Disordered" evidence="1">
    <location>
        <begin position="274"/>
        <end position="299"/>
    </location>
</feature>
<organism evidence="3 4">
    <name type="scientific">Aurantiacibacter arachoides</name>
    <dbReference type="NCBI Taxonomy" id="1850444"/>
    <lineage>
        <taxon>Bacteria</taxon>
        <taxon>Pseudomonadati</taxon>
        <taxon>Pseudomonadota</taxon>
        <taxon>Alphaproteobacteria</taxon>
        <taxon>Sphingomonadales</taxon>
        <taxon>Erythrobacteraceae</taxon>
        <taxon>Aurantiacibacter</taxon>
    </lineage>
</organism>
<feature type="compositionally biased region" description="Polar residues" evidence="1">
    <location>
        <begin position="7"/>
        <end position="32"/>
    </location>
</feature>
<dbReference type="Gene3D" id="3.30.1340.30">
    <property type="match status" value="1"/>
</dbReference>
<feature type="compositionally biased region" description="Low complexity" evidence="1">
    <location>
        <begin position="134"/>
        <end position="148"/>
    </location>
</feature>
<evidence type="ECO:0000313" key="3">
    <source>
        <dbReference type="EMBL" id="MXO94559.1"/>
    </source>
</evidence>
<dbReference type="NCBIfam" id="NF033157">
    <property type="entry name" value="SWFGD_domain"/>
    <property type="match status" value="1"/>
</dbReference>
<dbReference type="RefSeq" id="WP_131451189.1">
    <property type="nucleotide sequence ID" value="NZ_BMJK01000001.1"/>
</dbReference>
<feature type="region of interest" description="Disordered" evidence="1">
    <location>
        <begin position="188"/>
        <end position="209"/>
    </location>
</feature>